<dbReference type="AlphaFoldDB" id="A0A0P8W3M6"/>
<evidence type="ECO:0000313" key="2">
    <source>
        <dbReference type="Proteomes" id="UP000050326"/>
    </source>
</evidence>
<evidence type="ECO:0000313" key="1">
    <source>
        <dbReference type="EMBL" id="KPU42188.1"/>
    </source>
</evidence>
<name>A0A0P8W3M6_9CLOT</name>
<keyword evidence="2" id="KW-1185">Reference proteome</keyword>
<gene>
    <name evidence="1" type="ORF">OXPF_39670</name>
</gene>
<comment type="caution">
    <text evidence="1">The sequence shown here is derived from an EMBL/GenBank/DDBJ whole genome shotgun (WGS) entry which is preliminary data.</text>
</comment>
<protein>
    <submittedName>
        <fullName evidence="1">Uncharacterized protein</fullName>
    </submittedName>
</protein>
<sequence>MYFYNSKIGLMQINLDKVTNRFILIINNVCYGTYHSAKATADDVYIHTTSCDEWDMLDGEVYNVPDDINGWVKKLY</sequence>
<organism evidence="1 2">
    <name type="scientific">Oxobacter pfennigii</name>
    <dbReference type="NCBI Taxonomy" id="36849"/>
    <lineage>
        <taxon>Bacteria</taxon>
        <taxon>Bacillati</taxon>
        <taxon>Bacillota</taxon>
        <taxon>Clostridia</taxon>
        <taxon>Eubacteriales</taxon>
        <taxon>Clostridiaceae</taxon>
        <taxon>Oxobacter</taxon>
    </lineage>
</organism>
<dbReference type="EMBL" id="LKET01000068">
    <property type="protein sequence ID" value="KPU42188.1"/>
    <property type="molecule type" value="Genomic_DNA"/>
</dbReference>
<proteinExistence type="predicted"/>
<accession>A0A0P8W3M6</accession>
<dbReference type="Proteomes" id="UP000050326">
    <property type="component" value="Unassembled WGS sequence"/>
</dbReference>
<reference evidence="1 2" key="1">
    <citation type="submission" date="2015-09" db="EMBL/GenBank/DDBJ databases">
        <title>Genome sequence of Oxobacter pfennigii DSM 3222.</title>
        <authorList>
            <person name="Poehlein A."/>
            <person name="Bengelsdorf F.R."/>
            <person name="Schiel-Bengelsdorf B."/>
            <person name="Duerre P."/>
            <person name="Daniel R."/>
        </authorList>
    </citation>
    <scope>NUCLEOTIDE SEQUENCE [LARGE SCALE GENOMIC DNA]</scope>
    <source>
        <strain evidence="1 2">DSM 3222</strain>
    </source>
</reference>